<dbReference type="SUPFAM" id="SSF53822">
    <property type="entry name" value="Periplasmic binding protein-like I"/>
    <property type="match status" value="1"/>
</dbReference>
<evidence type="ECO:0000256" key="1">
    <source>
        <dbReference type="SAM" id="SignalP"/>
    </source>
</evidence>
<dbReference type="InterPro" id="IPR028082">
    <property type="entry name" value="Peripla_BP_I"/>
</dbReference>
<dbReference type="RefSeq" id="WP_132246791.1">
    <property type="nucleotide sequence ID" value="NZ_SLWV01000023.1"/>
</dbReference>
<name>A0A4R2KBZ9_9FIRM</name>
<proteinExistence type="predicted"/>
<reference evidence="2 3" key="1">
    <citation type="submission" date="2019-03" db="EMBL/GenBank/DDBJ databases">
        <title>Genomic Encyclopedia of Type Strains, Phase IV (KMG-IV): sequencing the most valuable type-strain genomes for metagenomic binning, comparative biology and taxonomic classification.</title>
        <authorList>
            <person name="Goeker M."/>
        </authorList>
    </citation>
    <scope>NUCLEOTIDE SEQUENCE [LARGE SCALE GENOMIC DNA]</scope>
    <source>
        <strain evidence="2 3">DSM 102940</strain>
    </source>
</reference>
<dbReference type="InterPro" id="IPR007487">
    <property type="entry name" value="ABC_transpt-TYRBP-like"/>
</dbReference>
<organism evidence="2 3">
    <name type="scientific">Marinisporobacter balticus</name>
    <dbReference type="NCBI Taxonomy" id="2018667"/>
    <lineage>
        <taxon>Bacteria</taxon>
        <taxon>Bacillati</taxon>
        <taxon>Bacillota</taxon>
        <taxon>Clostridia</taxon>
        <taxon>Peptostreptococcales</taxon>
        <taxon>Thermotaleaceae</taxon>
        <taxon>Marinisporobacter</taxon>
    </lineage>
</organism>
<dbReference type="PANTHER" id="PTHR35271">
    <property type="entry name" value="ABC TRANSPORTER, SUBSTRATE-BINDING LIPOPROTEIN-RELATED"/>
    <property type="match status" value="1"/>
</dbReference>
<keyword evidence="3" id="KW-1185">Reference proteome</keyword>
<dbReference type="AlphaFoldDB" id="A0A4R2KBZ9"/>
<dbReference type="OrthoDB" id="9776955at2"/>
<gene>
    <name evidence="2" type="ORF">EV214_12329</name>
</gene>
<accession>A0A4R2KBZ9</accession>
<dbReference type="EMBL" id="SLWV01000023">
    <property type="protein sequence ID" value="TCO71041.1"/>
    <property type="molecule type" value="Genomic_DNA"/>
</dbReference>
<feature type="chain" id="PRO_5039406542" evidence="1">
    <location>
        <begin position="25"/>
        <end position="337"/>
    </location>
</feature>
<protein>
    <submittedName>
        <fullName evidence="2">Putative ABC transport system substrate-binding protein</fullName>
    </submittedName>
</protein>
<dbReference type="Gene3D" id="3.40.50.2300">
    <property type="match status" value="2"/>
</dbReference>
<sequence>MVGKKALKKVLLLMVGLLLLIGCAQESVPVKAEKGNEEKVIKLGITQIVEHPALDAARKGFIDALESEGLKDGEKVVIDFQNAQGDMPTAQTIAQNFVSQEKDMILAIATPTAQAAFNATKEIPIIITAVTDPKEAGLVESWEMSGTNVTGTSDLAPVKKQFELLKKLVPNGKKVGIIYNTSEINSEIQITRAKKIASEFGLEIITTGVTNVNEVPQVLNELIGKIDVLYTPTDNLVASSMPLIAAECMEKQIPVIGAEKAHIEGGALATEGIDYYKLGFQTGLTAVKVINGKNPKDMSIETLKETQLVINTDTLKALNIVLPNDLKEKAEWVGGEK</sequence>
<feature type="signal peptide" evidence="1">
    <location>
        <begin position="1"/>
        <end position="24"/>
    </location>
</feature>
<comment type="caution">
    <text evidence="2">The sequence shown here is derived from an EMBL/GenBank/DDBJ whole genome shotgun (WGS) entry which is preliminary data.</text>
</comment>
<dbReference type="PANTHER" id="PTHR35271:SF1">
    <property type="entry name" value="ABC TRANSPORTER, SUBSTRATE-BINDING LIPOPROTEIN"/>
    <property type="match status" value="1"/>
</dbReference>
<dbReference type="PROSITE" id="PS51257">
    <property type="entry name" value="PROKAR_LIPOPROTEIN"/>
    <property type="match status" value="1"/>
</dbReference>
<dbReference type="Proteomes" id="UP000294919">
    <property type="component" value="Unassembled WGS sequence"/>
</dbReference>
<keyword evidence="1" id="KW-0732">Signal</keyword>
<evidence type="ECO:0000313" key="3">
    <source>
        <dbReference type="Proteomes" id="UP000294919"/>
    </source>
</evidence>
<dbReference type="Pfam" id="PF04392">
    <property type="entry name" value="ABC_sub_bind"/>
    <property type="match status" value="1"/>
</dbReference>
<dbReference type="CDD" id="cd06325">
    <property type="entry name" value="PBP1_ABC_unchar_transporter"/>
    <property type="match status" value="1"/>
</dbReference>
<evidence type="ECO:0000313" key="2">
    <source>
        <dbReference type="EMBL" id="TCO71041.1"/>
    </source>
</evidence>